<keyword evidence="2" id="KW-1185">Reference proteome</keyword>
<accession>A0A1T1AMM9</accession>
<protein>
    <recommendedName>
        <fullName evidence="3">ClbS/DfsB family four-helix bundle protein</fullName>
    </recommendedName>
</protein>
<dbReference type="EMBL" id="MTJN01000002">
    <property type="protein sequence ID" value="OOV05412.1"/>
    <property type="molecule type" value="Genomic_DNA"/>
</dbReference>
<dbReference type="PANTHER" id="PTHR40658">
    <property type="match status" value="1"/>
</dbReference>
<dbReference type="Gene3D" id="1.20.120.450">
    <property type="entry name" value="dinb family like domain"/>
    <property type="match status" value="1"/>
</dbReference>
<dbReference type="PANTHER" id="PTHR40658:SF4">
    <property type="entry name" value="HYPOTHETICAL CYTOSOLIC PROTEIN"/>
    <property type="match status" value="1"/>
</dbReference>
<dbReference type="STRING" id="28066.RF819_00645"/>
<reference evidence="1 2" key="1">
    <citation type="submission" date="2017-01" db="EMBL/GenBank/DDBJ databases">
        <title>Genome sequencing of Rhodoferax fermentans JCM 7819.</title>
        <authorList>
            <person name="Kim Y.J."/>
            <person name="Farh M.E.-A."/>
            <person name="Yang D.-C."/>
        </authorList>
    </citation>
    <scope>NUCLEOTIDE SEQUENCE [LARGE SCALE GENOMIC DNA]</scope>
    <source>
        <strain evidence="1 2">JCM 7819</strain>
    </source>
</reference>
<gene>
    <name evidence="1" type="ORF">RF819_00645</name>
</gene>
<dbReference type="RefSeq" id="WP_078363189.1">
    <property type="nucleotide sequence ID" value="NZ_MTJN01000002.1"/>
</dbReference>
<sequence>MPLPTSQQELLSRFDTAYQKLREEISRVPDELSRAPQLEGGMCLCDLMAYQIGWGRLVLQWEAREQAGQPVEMPAPGFKWNQLGALAQSFYLHSRDDSAAQLLAQFDALASDLRSFIAASSDTFLFDVGQRQWAGAKWPVVKWLQVNTIAPYDSARAKLRKWQKSRLATPTP</sequence>
<dbReference type="OrthoDB" id="5347938at2"/>
<evidence type="ECO:0000313" key="2">
    <source>
        <dbReference type="Proteomes" id="UP000190750"/>
    </source>
</evidence>
<dbReference type="InterPro" id="IPR012550">
    <property type="entry name" value="DUF1706"/>
</dbReference>
<comment type="caution">
    <text evidence="1">The sequence shown here is derived from an EMBL/GenBank/DDBJ whole genome shotgun (WGS) entry which is preliminary data.</text>
</comment>
<name>A0A1T1AMM9_RHOFE</name>
<dbReference type="AlphaFoldDB" id="A0A1T1AMM9"/>
<dbReference type="Pfam" id="PF08020">
    <property type="entry name" value="DUF1706"/>
    <property type="match status" value="1"/>
</dbReference>
<evidence type="ECO:0008006" key="3">
    <source>
        <dbReference type="Google" id="ProtNLM"/>
    </source>
</evidence>
<organism evidence="1 2">
    <name type="scientific">Rhodoferax fermentans</name>
    <dbReference type="NCBI Taxonomy" id="28066"/>
    <lineage>
        <taxon>Bacteria</taxon>
        <taxon>Pseudomonadati</taxon>
        <taxon>Pseudomonadota</taxon>
        <taxon>Betaproteobacteria</taxon>
        <taxon>Burkholderiales</taxon>
        <taxon>Comamonadaceae</taxon>
        <taxon>Rhodoferax</taxon>
    </lineage>
</organism>
<evidence type="ECO:0000313" key="1">
    <source>
        <dbReference type="EMBL" id="OOV05412.1"/>
    </source>
</evidence>
<dbReference type="Proteomes" id="UP000190750">
    <property type="component" value="Unassembled WGS sequence"/>
</dbReference>
<dbReference type="InterPro" id="IPR034660">
    <property type="entry name" value="DinB/YfiT-like"/>
</dbReference>
<proteinExistence type="predicted"/>